<protein>
    <recommendedName>
        <fullName evidence="6">Glycosyltransferase 2-like domain-containing protein</fullName>
    </recommendedName>
</protein>
<dbReference type="Proteomes" id="UP000231638">
    <property type="component" value="Unassembled WGS sequence"/>
</dbReference>
<accession>A0A2D3WKR1</accession>
<dbReference type="PANTHER" id="PTHR43646:SF2">
    <property type="entry name" value="GLYCOSYLTRANSFERASE 2-LIKE DOMAIN-CONTAINING PROTEIN"/>
    <property type="match status" value="1"/>
</dbReference>
<evidence type="ECO:0000259" key="6">
    <source>
        <dbReference type="Pfam" id="PF00535"/>
    </source>
</evidence>
<dbReference type="GO" id="GO:0016757">
    <property type="term" value="F:glycosyltransferase activity"/>
    <property type="evidence" value="ECO:0007669"/>
    <property type="project" value="UniProtKB-KW"/>
</dbReference>
<dbReference type="Gene3D" id="3.90.550.10">
    <property type="entry name" value="Spore Coat Polysaccharide Biosynthesis Protein SpsA, Chain A"/>
    <property type="match status" value="2"/>
</dbReference>
<comment type="caution">
    <text evidence="7">The sequence shown here is derived from an EMBL/GenBank/DDBJ whole genome shotgun (WGS) entry which is preliminary data.</text>
</comment>
<proteinExistence type="predicted"/>
<dbReference type="Pfam" id="PF00535">
    <property type="entry name" value="Glycos_transf_2"/>
    <property type="match status" value="1"/>
</dbReference>
<evidence type="ECO:0000256" key="5">
    <source>
        <dbReference type="ARBA" id="ARBA00023136"/>
    </source>
</evidence>
<dbReference type="STRING" id="366522.GCA_001548055_01976"/>
<reference evidence="7 8" key="1">
    <citation type="journal article" date="2017" name="Front. Microbiol.">
        <title>Comparative Genomic Analysis of the Class Epsilonproteobacteria and Proposed Reclassification to Epsilonbacteraeota (phyl. nov.).</title>
        <authorList>
            <person name="Waite D.W."/>
            <person name="Vanwonterghem I."/>
            <person name="Rinke C."/>
            <person name="Parks D.H."/>
            <person name="Zhang Y."/>
            <person name="Takai K."/>
            <person name="Sievert S.M."/>
            <person name="Simon J."/>
            <person name="Campbell B.J."/>
            <person name="Hanson T.E."/>
            <person name="Woyke T."/>
            <person name="Klotz M.G."/>
            <person name="Hugenholtz P."/>
        </authorList>
    </citation>
    <scope>NUCLEOTIDE SEQUENCE [LARGE SCALE GENOMIC DNA]</scope>
    <source>
        <strain evidence="7">UBA11420</strain>
    </source>
</reference>
<comment type="subcellular location">
    <subcellularLocation>
        <location evidence="1">Cell membrane</location>
    </subcellularLocation>
</comment>
<dbReference type="InterPro" id="IPR026461">
    <property type="entry name" value="Trfase_2_rSAM/seldom_assoc"/>
</dbReference>
<evidence type="ECO:0000256" key="3">
    <source>
        <dbReference type="ARBA" id="ARBA00022676"/>
    </source>
</evidence>
<dbReference type="SUPFAM" id="SSF53448">
    <property type="entry name" value="Nucleotide-diphospho-sugar transferases"/>
    <property type="match status" value="2"/>
</dbReference>
<dbReference type="Pfam" id="PF09837">
    <property type="entry name" value="DUF2064"/>
    <property type="match status" value="1"/>
</dbReference>
<evidence type="ECO:0000256" key="2">
    <source>
        <dbReference type="ARBA" id="ARBA00022475"/>
    </source>
</evidence>
<dbReference type="InterPro" id="IPR029044">
    <property type="entry name" value="Nucleotide-diphossugar_trans"/>
</dbReference>
<dbReference type="NCBIfam" id="TIGR04283">
    <property type="entry name" value="glyco_like_mftF"/>
    <property type="match status" value="1"/>
</dbReference>
<name>A0A2D3WKR1_9BACT</name>
<dbReference type="CDD" id="cd02522">
    <property type="entry name" value="GT_2_like_a"/>
    <property type="match status" value="1"/>
</dbReference>
<dbReference type="AlphaFoldDB" id="A0A2D3WKR1"/>
<dbReference type="EMBL" id="DLUG01000040">
    <property type="protein sequence ID" value="DAB37123.1"/>
    <property type="molecule type" value="Genomic_DNA"/>
</dbReference>
<evidence type="ECO:0000313" key="7">
    <source>
        <dbReference type="EMBL" id="DAB37123.1"/>
    </source>
</evidence>
<keyword evidence="4" id="KW-0808">Transferase</keyword>
<keyword evidence="3" id="KW-0328">Glycosyltransferase</keyword>
<evidence type="ECO:0000256" key="4">
    <source>
        <dbReference type="ARBA" id="ARBA00022679"/>
    </source>
</evidence>
<organism evidence="7 8">
    <name type="scientific">Sulfurospirillum cavolei</name>
    <dbReference type="NCBI Taxonomy" id="366522"/>
    <lineage>
        <taxon>Bacteria</taxon>
        <taxon>Pseudomonadati</taxon>
        <taxon>Campylobacterota</taxon>
        <taxon>Epsilonproteobacteria</taxon>
        <taxon>Campylobacterales</taxon>
        <taxon>Sulfurospirillaceae</taxon>
        <taxon>Sulfurospirillum</taxon>
    </lineage>
</organism>
<dbReference type="GO" id="GO:0005886">
    <property type="term" value="C:plasma membrane"/>
    <property type="evidence" value="ECO:0007669"/>
    <property type="project" value="UniProtKB-SubCell"/>
</dbReference>
<gene>
    <name evidence="7" type="ORF">CFH80_01235</name>
</gene>
<sequence>MSQNALIYFLKAPKEGDVKTRLAKSIGNQAATRCYTLLCERLLALEVDETVDRFIAYGDAQHAIPPFEGSFGLFFQEGEGLGARMQNAFRHCFAQGYERVVLVGADIPDIDAPLLNEAFDTLASHDAICSPTYDGGYYLIGFHATTFTPKAFKHIVYSQSDVFAKTLDALFPLVVAQGKTLHDLDTLDDLKALAFKASSSFHTYAQALLKTLPRISVVLPVYREDERLQKIIAQTRQRAQTASVEIIVVDTDERTTVDAVALENVRIGFSRQGRAAQMNEGLLMAQGETVLFLHADTLLPDAWDRLVEETLHVTCAGAFSLAIDDAHPWFRFIENAANLRAKLTRVPYGDQALFFSTPFLREQGGFADIALMEDVEIMRRLKKQHVPIVIRSETVLTSSRRWQQEGFVYTTLRNRILSFLFWLGVSPKRFIKRYRAHRD</sequence>
<keyword evidence="2" id="KW-1003">Cell membrane</keyword>
<evidence type="ECO:0000256" key="1">
    <source>
        <dbReference type="ARBA" id="ARBA00004236"/>
    </source>
</evidence>
<dbReference type="PANTHER" id="PTHR43646">
    <property type="entry name" value="GLYCOSYLTRANSFERASE"/>
    <property type="match status" value="1"/>
</dbReference>
<dbReference type="InterPro" id="IPR001173">
    <property type="entry name" value="Glyco_trans_2-like"/>
</dbReference>
<dbReference type="NCBIfam" id="TIGR04282">
    <property type="entry name" value="glyco_like_cofC"/>
    <property type="match status" value="1"/>
</dbReference>
<evidence type="ECO:0000313" key="8">
    <source>
        <dbReference type="Proteomes" id="UP000231638"/>
    </source>
</evidence>
<feature type="domain" description="Glycosyltransferase 2-like" evidence="6">
    <location>
        <begin position="216"/>
        <end position="306"/>
    </location>
</feature>
<keyword evidence="5" id="KW-0472">Membrane</keyword>
<dbReference type="InterPro" id="IPR018641">
    <property type="entry name" value="Trfase_1_rSAM/seldom-assoc"/>
</dbReference>